<evidence type="ECO:0000256" key="3">
    <source>
        <dbReference type="ARBA" id="ARBA00011270"/>
    </source>
</evidence>
<dbReference type="PANTHER" id="PTHR43406:SF1">
    <property type="entry name" value="TRYPTOPHAN SYNTHASE ALPHA CHAIN, CHLOROPLASTIC"/>
    <property type="match status" value="1"/>
</dbReference>
<evidence type="ECO:0000256" key="8">
    <source>
        <dbReference type="ARBA" id="ARBA00049047"/>
    </source>
</evidence>
<dbReference type="GO" id="GO:0004834">
    <property type="term" value="F:tryptophan synthase activity"/>
    <property type="evidence" value="ECO:0007669"/>
    <property type="project" value="UniProtKB-UniRule"/>
</dbReference>
<feature type="active site" description="Proton acceptor" evidence="9">
    <location>
        <position position="66"/>
    </location>
</feature>
<proteinExistence type="inferred from homology"/>
<dbReference type="KEGG" id="dbc:MFMK1_000574"/>
<dbReference type="SUPFAM" id="SSF51366">
    <property type="entry name" value="Ribulose-phoshate binding barrel"/>
    <property type="match status" value="1"/>
</dbReference>
<reference evidence="11 12" key="1">
    <citation type="submission" date="2023-04" db="EMBL/GenBank/DDBJ databases">
        <authorList>
            <person name="Hsu D."/>
        </authorList>
    </citation>
    <scope>NUCLEOTIDE SEQUENCE [LARGE SCALE GENOMIC DNA]</scope>
    <source>
        <strain evidence="11 12">MK1</strain>
    </source>
</reference>
<dbReference type="Gene3D" id="3.20.20.70">
    <property type="entry name" value="Aldolase class I"/>
    <property type="match status" value="1"/>
</dbReference>
<sequence>MSSIMEHSRLETALDGARRRDRRVFMPFITAGDPHLDRTEELVAAMRRGGADIIELGVPFSDPLADGPVIQRASSRALKNGTTMRQILDLAGRMRGNGTLGATPLVLLLYYNTVYVYGEERFARDAAAAGVDGVVIPDLPLEAGGSLRSMCNKTGLTMIAIVTPTTSVDRIKMITDNAEGFIYYTAVTGVTGIREGLRQELMGEIKQLKQLTNLPVLLGFGISNSQQARQAAAFADGIIMGSALVELIENSLGSEMPKLIERFVREIKQVI</sequence>
<comment type="pathway">
    <text evidence="2 9">Amino-acid biosynthesis; L-tryptophan biosynthesis; L-tryptophan from chorismate: step 5/5.</text>
</comment>
<dbReference type="CDD" id="cd04724">
    <property type="entry name" value="Tryptophan_synthase_alpha"/>
    <property type="match status" value="1"/>
</dbReference>
<keyword evidence="6 9" id="KW-0057">Aromatic amino acid biosynthesis</keyword>
<dbReference type="InterPro" id="IPR002028">
    <property type="entry name" value="Trp_synthase_suA"/>
</dbReference>
<name>A0AAU0UJ20_9FIRM</name>
<comment type="catalytic activity">
    <reaction evidence="8 9">
        <text>(1S,2R)-1-C-(indol-3-yl)glycerol 3-phosphate + L-serine = D-glyceraldehyde 3-phosphate + L-tryptophan + H2O</text>
        <dbReference type="Rhea" id="RHEA:10532"/>
        <dbReference type="ChEBI" id="CHEBI:15377"/>
        <dbReference type="ChEBI" id="CHEBI:33384"/>
        <dbReference type="ChEBI" id="CHEBI:57912"/>
        <dbReference type="ChEBI" id="CHEBI:58866"/>
        <dbReference type="ChEBI" id="CHEBI:59776"/>
        <dbReference type="EC" id="4.2.1.20"/>
    </reaction>
</comment>
<evidence type="ECO:0000256" key="5">
    <source>
        <dbReference type="ARBA" id="ARBA00022822"/>
    </source>
</evidence>
<gene>
    <name evidence="9 11" type="primary">trpA</name>
    <name evidence="11" type="ORF">MFMK1_000574</name>
</gene>
<dbReference type="AlphaFoldDB" id="A0AAU0UJ20"/>
<organism evidence="11 12">
    <name type="scientific">Metallumcola ferriviriculae</name>
    <dbReference type="NCBI Taxonomy" id="3039180"/>
    <lineage>
        <taxon>Bacteria</taxon>
        <taxon>Bacillati</taxon>
        <taxon>Bacillota</taxon>
        <taxon>Clostridia</taxon>
        <taxon>Neomoorellales</taxon>
        <taxon>Desulfitibacteraceae</taxon>
        <taxon>Metallumcola</taxon>
    </lineage>
</organism>
<dbReference type="EC" id="4.2.1.20" evidence="9"/>
<comment type="similarity">
    <text evidence="9 10">Belongs to the TrpA family.</text>
</comment>
<dbReference type="InterPro" id="IPR011060">
    <property type="entry name" value="RibuloseP-bd_barrel"/>
</dbReference>
<comment type="function">
    <text evidence="1 9">The alpha subunit is responsible for the aldol cleavage of indoleglycerol phosphate to indole and glyceraldehyde 3-phosphate.</text>
</comment>
<evidence type="ECO:0000256" key="2">
    <source>
        <dbReference type="ARBA" id="ARBA00004733"/>
    </source>
</evidence>
<dbReference type="RefSeq" id="WP_366923663.1">
    <property type="nucleotide sequence ID" value="NZ_CP121694.1"/>
</dbReference>
<dbReference type="EMBL" id="CP121694">
    <property type="protein sequence ID" value="WRO20784.1"/>
    <property type="molecule type" value="Genomic_DNA"/>
</dbReference>
<dbReference type="InterPro" id="IPR013785">
    <property type="entry name" value="Aldolase_TIM"/>
</dbReference>
<dbReference type="HAMAP" id="MF_00131">
    <property type="entry name" value="Trp_synth_alpha"/>
    <property type="match status" value="1"/>
</dbReference>
<dbReference type="GO" id="GO:0005829">
    <property type="term" value="C:cytosol"/>
    <property type="evidence" value="ECO:0007669"/>
    <property type="project" value="TreeGrafter"/>
</dbReference>
<accession>A0AAU0UJ20</accession>
<comment type="subunit">
    <text evidence="3 9">Tetramer of two alpha and two beta chains.</text>
</comment>
<dbReference type="NCBIfam" id="TIGR00262">
    <property type="entry name" value="trpA"/>
    <property type="match status" value="1"/>
</dbReference>
<dbReference type="Proteomes" id="UP001329915">
    <property type="component" value="Chromosome"/>
</dbReference>
<evidence type="ECO:0000313" key="12">
    <source>
        <dbReference type="Proteomes" id="UP001329915"/>
    </source>
</evidence>
<dbReference type="PANTHER" id="PTHR43406">
    <property type="entry name" value="TRYPTOPHAN SYNTHASE, ALPHA CHAIN"/>
    <property type="match status" value="1"/>
</dbReference>
<evidence type="ECO:0000256" key="6">
    <source>
        <dbReference type="ARBA" id="ARBA00023141"/>
    </source>
</evidence>
<keyword evidence="7 9" id="KW-0456">Lyase</keyword>
<feature type="active site" description="Proton acceptor" evidence="9">
    <location>
        <position position="55"/>
    </location>
</feature>
<evidence type="ECO:0000256" key="9">
    <source>
        <dbReference type="HAMAP-Rule" id="MF_00131"/>
    </source>
</evidence>
<dbReference type="FunFam" id="3.20.20.70:FF:000037">
    <property type="entry name" value="Tryptophan synthase alpha chain"/>
    <property type="match status" value="1"/>
</dbReference>
<keyword evidence="12" id="KW-1185">Reference proteome</keyword>
<evidence type="ECO:0000256" key="4">
    <source>
        <dbReference type="ARBA" id="ARBA00022605"/>
    </source>
</evidence>
<evidence type="ECO:0000256" key="10">
    <source>
        <dbReference type="RuleBase" id="RU003662"/>
    </source>
</evidence>
<dbReference type="PROSITE" id="PS00167">
    <property type="entry name" value="TRP_SYNTHASE_ALPHA"/>
    <property type="match status" value="1"/>
</dbReference>
<protein>
    <recommendedName>
        <fullName evidence="9">Tryptophan synthase alpha chain</fullName>
        <ecNumber evidence="9">4.2.1.20</ecNumber>
    </recommendedName>
</protein>
<keyword evidence="5 9" id="KW-0822">Tryptophan biosynthesis</keyword>
<dbReference type="InterPro" id="IPR018204">
    <property type="entry name" value="Trp_synthase_alpha_AS"/>
</dbReference>
<evidence type="ECO:0000256" key="1">
    <source>
        <dbReference type="ARBA" id="ARBA00003365"/>
    </source>
</evidence>
<evidence type="ECO:0000313" key="11">
    <source>
        <dbReference type="EMBL" id="WRO20784.1"/>
    </source>
</evidence>
<evidence type="ECO:0000256" key="7">
    <source>
        <dbReference type="ARBA" id="ARBA00023239"/>
    </source>
</evidence>
<dbReference type="Pfam" id="PF00290">
    <property type="entry name" value="Trp_syntA"/>
    <property type="match status" value="1"/>
</dbReference>
<keyword evidence="4 9" id="KW-0028">Amino-acid biosynthesis</keyword>